<accession>A0A938XVC0</accession>
<gene>
    <name evidence="1" type="ORF">JOC47_003075</name>
</gene>
<dbReference type="Proteomes" id="UP000774000">
    <property type="component" value="Unassembled WGS sequence"/>
</dbReference>
<evidence type="ECO:0000313" key="1">
    <source>
        <dbReference type="EMBL" id="MBM7558205.1"/>
    </source>
</evidence>
<dbReference type="AlphaFoldDB" id="A0A938XVC0"/>
<evidence type="ECO:0000313" key="2">
    <source>
        <dbReference type="Proteomes" id="UP000774000"/>
    </source>
</evidence>
<organism evidence="1 2">
    <name type="scientific">Halanaerobacter jeridensis</name>
    <dbReference type="NCBI Taxonomy" id="706427"/>
    <lineage>
        <taxon>Bacteria</taxon>
        <taxon>Bacillati</taxon>
        <taxon>Bacillota</taxon>
        <taxon>Clostridia</taxon>
        <taxon>Halanaerobiales</taxon>
        <taxon>Halobacteroidaceae</taxon>
        <taxon>Halanaerobacter</taxon>
    </lineage>
</organism>
<reference evidence="1" key="1">
    <citation type="submission" date="2021-01" db="EMBL/GenBank/DDBJ databases">
        <title>Genomic Encyclopedia of Type Strains, Phase IV (KMG-IV): sequencing the most valuable type-strain genomes for metagenomic binning, comparative biology and taxonomic classification.</title>
        <authorList>
            <person name="Goeker M."/>
        </authorList>
    </citation>
    <scope>NUCLEOTIDE SEQUENCE</scope>
    <source>
        <strain evidence="1">DSM 23230</strain>
    </source>
</reference>
<protein>
    <submittedName>
        <fullName evidence="1">Uncharacterized protein</fullName>
    </submittedName>
</protein>
<sequence>MLKGNAKTIHIRSNSEKASYAFALAGLLENKEFLSRGIVIKDESSWDFMLDTENSLILIPYKFKPENLGYANQNGHFVLIPETLNVSYTIGDVVKLEKMDRHNRIDALKSMGLNKREAEKIYKDTHGYLAPIRRHQKLRANHIVPDWVNQFKTDILITTLIVTEWNSENENDKEIISKLADISYNDFETELLKLASVSDSPVRQVGNIWQVISKMDFWVLISHKINKKTIESLESIIFEVLGETDPSYDLSAE</sequence>
<keyword evidence="2" id="KW-1185">Reference proteome</keyword>
<proteinExistence type="predicted"/>
<comment type="caution">
    <text evidence="1">The sequence shown here is derived from an EMBL/GenBank/DDBJ whole genome shotgun (WGS) entry which is preliminary data.</text>
</comment>
<name>A0A938XVC0_9FIRM</name>
<dbReference type="EMBL" id="JAFBDQ010000035">
    <property type="protein sequence ID" value="MBM7558205.1"/>
    <property type="molecule type" value="Genomic_DNA"/>
</dbReference>